<gene>
    <name evidence="1" type="ORF">CCS01_10170</name>
</gene>
<proteinExistence type="predicted"/>
<dbReference type="EMBL" id="NHRY01000099">
    <property type="protein sequence ID" value="PPQ34590.1"/>
    <property type="molecule type" value="Genomic_DNA"/>
</dbReference>
<evidence type="ECO:0000313" key="2">
    <source>
        <dbReference type="Proteomes" id="UP000239724"/>
    </source>
</evidence>
<keyword evidence="2" id="KW-1185">Reference proteome</keyword>
<accession>A0A2S6NIW7</accession>
<dbReference type="AlphaFoldDB" id="A0A2S6NIW7"/>
<dbReference type="Proteomes" id="UP000239724">
    <property type="component" value="Unassembled WGS sequence"/>
</dbReference>
<comment type="caution">
    <text evidence="1">The sequence shown here is derived from an EMBL/GenBank/DDBJ whole genome shotgun (WGS) entry which is preliminary data.</text>
</comment>
<reference evidence="1 2" key="1">
    <citation type="journal article" date="2018" name="Arch. Microbiol.">
        <title>New insights into the metabolic potential of the phototrophic purple bacterium Rhodopila globiformis DSM 161(T) from its draft genome sequence and evidence for a vanadium-dependent nitrogenase.</title>
        <authorList>
            <person name="Imhoff J.F."/>
            <person name="Rahn T."/>
            <person name="Kunzel S."/>
            <person name="Neulinger S.C."/>
        </authorList>
    </citation>
    <scope>NUCLEOTIDE SEQUENCE [LARGE SCALE GENOMIC DNA]</scope>
    <source>
        <strain evidence="1 2">DSM 161</strain>
    </source>
</reference>
<name>A0A2S6NIW7_RHOGL</name>
<organism evidence="1 2">
    <name type="scientific">Rhodopila globiformis</name>
    <name type="common">Rhodopseudomonas globiformis</name>
    <dbReference type="NCBI Taxonomy" id="1071"/>
    <lineage>
        <taxon>Bacteria</taxon>
        <taxon>Pseudomonadati</taxon>
        <taxon>Pseudomonadota</taxon>
        <taxon>Alphaproteobacteria</taxon>
        <taxon>Acetobacterales</taxon>
        <taxon>Acetobacteraceae</taxon>
        <taxon>Rhodopila</taxon>
    </lineage>
</organism>
<protein>
    <submittedName>
        <fullName evidence="1">Uncharacterized protein</fullName>
    </submittedName>
</protein>
<evidence type="ECO:0000313" key="1">
    <source>
        <dbReference type="EMBL" id="PPQ34590.1"/>
    </source>
</evidence>
<sequence length="61" mass="6988">MAVAPWARAAPAQPRLKAATPARTRVFVETRRLYNVRGMISSRLLQMKFLCFRLVSLLMEP</sequence>